<dbReference type="Proteomes" id="UP001482620">
    <property type="component" value="Unassembled WGS sequence"/>
</dbReference>
<protein>
    <submittedName>
        <fullName evidence="1">Uncharacterized protein</fullName>
    </submittedName>
</protein>
<sequence length="102" mass="11352">MGNTAPQNPLPSSPNLFPILNLGQLATRDGHLLEKIAICCQRSQKAGMEEEDQCFLRRFVQEFPAALKEDRPLPVSSLSRKVSLEELHGESLELGQRLLAAR</sequence>
<evidence type="ECO:0000313" key="2">
    <source>
        <dbReference type="Proteomes" id="UP001482620"/>
    </source>
</evidence>
<keyword evidence="2" id="KW-1185">Reference proteome</keyword>
<organism evidence="1 2">
    <name type="scientific">Ilyodon furcidens</name>
    <name type="common">goldbreast splitfin</name>
    <dbReference type="NCBI Taxonomy" id="33524"/>
    <lineage>
        <taxon>Eukaryota</taxon>
        <taxon>Metazoa</taxon>
        <taxon>Chordata</taxon>
        <taxon>Craniata</taxon>
        <taxon>Vertebrata</taxon>
        <taxon>Euteleostomi</taxon>
        <taxon>Actinopterygii</taxon>
        <taxon>Neopterygii</taxon>
        <taxon>Teleostei</taxon>
        <taxon>Neoteleostei</taxon>
        <taxon>Acanthomorphata</taxon>
        <taxon>Ovalentaria</taxon>
        <taxon>Atherinomorphae</taxon>
        <taxon>Cyprinodontiformes</taxon>
        <taxon>Goodeidae</taxon>
        <taxon>Ilyodon</taxon>
    </lineage>
</organism>
<reference evidence="1 2" key="1">
    <citation type="submission" date="2021-06" db="EMBL/GenBank/DDBJ databases">
        <authorList>
            <person name="Palmer J.M."/>
        </authorList>
    </citation>
    <scope>NUCLEOTIDE SEQUENCE [LARGE SCALE GENOMIC DNA]</scope>
    <source>
        <strain evidence="2">if_2019</strain>
        <tissue evidence="1">Muscle</tissue>
    </source>
</reference>
<evidence type="ECO:0000313" key="1">
    <source>
        <dbReference type="EMBL" id="MEQ2255803.1"/>
    </source>
</evidence>
<dbReference type="EMBL" id="JAHRIQ010105958">
    <property type="protein sequence ID" value="MEQ2255803.1"/>
    <property type="molecule type" value="Genomic_DNA"/>
</dbReference>
<gene>
    <name evidence="1" type="ORF">ILYODFUR_017745</name>
</gene>
<name>A0ABV0VGE2_9TELE</name>
<accession>A0ABV0VGE2</accession>
<comment type="caution">
    <text evidence="1">The sequence shown here is derived from an EMBL/GenBank/DDBJ whole genome shotgun (WGS) entry which is preliminary data.</text>
</comment>
<proteinExistence type="predicted"/>